<evidence type="ECO:0000313" key="2">
    <source>
        <dbReference type="EMBL" id="GBL93491.1"/>
    </source>
</evidence>
<proteinExistence type="predicted"/>
<feature type="region of interest" description="Disordered" evidence="1">
    <location>
        <begin position="16"/>
        <end position="35"/>
    </location>
</feature>
<gene>
    <name evidence="4" type="ORF">AVEN_112440_1</name>
    <name evidence="3" type="ORF">AVEN_192902_1</name>
    <name evidence="5" type="ORF">AVEN_216604_1</name>
    <name evidence="2" type="ORF">AVEN_5664_1</name>
</gene>
<evidence type="ECO:0000313" key="6">
    <source>
        <dbReference type="Proteomes" id="UP000499080"/>
    </source>
</evidence>
<evidence type="ECO:0000313" key="4">
    <source>
        <dbReference type="EMBL" id="GBL93525.1"/>
    </source>
</evidence>
<dbReference type="OrthoDB" id="4843387at2759"/>
<accession>A0A4Y2BQ16</accession>
<evidence type="ECO:0000313" key="3">
    <source>
        <dbReference type="EMBL" id="GBL93502.1"/>
    </source>
</evidence>
<feature type="compositionally biased region" description="Basic and acidic residues" evidence="1">
    <location>
        <begin position="18"/>
        <end position="35"/>
    </location>
</feature>
<dbReference type="EMBL" id="BGPR01083959">
    <property type="protein sequence ID" value="GBL93545.1"/>
    <property type="molecule type" value="Genomic_DNA"/>
</dbReference>
<dbReference type="EMBL" id="BGPR01083950">
    <property type="protein sequence ID" value="GBL93502.1"/>
    <property type="molecule type" value="Genomic_DNA"/>
</dbReference>
<evidence type="ECO:0000256" key="1">
    <source>
        <dbReference type="SAM" id="MobiDB-lite"/>
    </source>
</evidence>
<sequence length="89" mass="10509">MFGVYYLCKKYQTTGSMENKRGQDRKPKTGTREDSMNVRFPQKKNDISSREVVKDMELNESAVTVYLIIKVRVYKLYPKKKTIHLKTKT</sequence>
<dbReference type="Proteomes" id="UP000499080">
    <property type="component" value="Unassembled WGS sequence"/>
</dbReference>
<dbReference type="AlphaFoldDB" id="A0A4Y2BQ16"/>
<comment type="caution">
    <text evidence="4">The sequence shown here is derived from an EMBL/GenBank/DDBJ whole genome shotgun (WGS) entry which is preliminary data.</text>
</comment>
<keyword evidence="6" id="KW-1185">Reference proteome</keyword>
<organism evidence="4 6">
    <name type="scientific">Araneus ventricosus</name>
    <name type="common">Orbweaver spider</name>
    <name type="synonym">Epeira ventricosa</name>
    <dbReference type="NCBI Taxonomy" id="182803"/>
    <lineage>
        <taxon>Eukaryota</taxon>
        <taxon>Metazoa</taxon>
        <taxon>Ecdysozoa</taxon>
        <taxon>Arthropoda</taxon>
        <taxon>Chelicerata</taxon>
        <taxon>Arachnida</taxon>
        <taxon>Araneae</taxon>
        <taxon>Araneomorphae</taxon>
        <taxon>Entelegynae</taxon>
        <taxon>Araneoidea</taxon>
        <taxon>Araneidae</taxon>
        <taxon>Araneus</taxon>
    </lineage>
</organism>
<evidence type="ECO:0000313" key="5">
    <source>
        <dbReference type="EMBL" id="GBL93545.1"/>
    </source>
</evidence>
<dbReference type="EMBL" id="BGPR01083954">
    <property type="protein sequence ID" value="GBL93525.1"/>
    <property type="molecule type" value="Genomic_DNA"/>
</dbReference>
<reference evidence="4 6" key="1">
    <citation type="journal article" date="2019" name="Sci. Rep.">
        <title>Orb-weaving spider Araneus ventricosus genome elucidates the spidroin gene catalogue.</title>
        <authorList>
            <person name="Kono N."/>
            <person name="Nakamura H."/>
            <person name="Ohtoshi R."/>
            <person name="Moran D.A.P."/>
            <person name="Shinohara A."/>
            <person name="Yoshida Y."/>
            <person name="Fujiwara M."/>
            <person name="Mori M."/>
            <person name="Tomita M."/>
            <person name="Arakawa K."/>
        </authorList>
    </citation>
    <scope>NUCLEOTIDE SEQUENCE [LARGE SCALE GENOMIC DNA]</scope>
</reference>
<protein>
    <submittedName>
        <fullName evidence="4">Uncharacterized protein</fullName>
    </submittedName>
</protein>
<name>A0A4Y2BQ16_ARAVE</name>
<dbReference type="EMBL" id="BGPR01083948">
    <property type="protein sequence ID" value="GBL93491.1"/>
    <property type="molecule type" value="Genomic_DNA"/>
</dbReference>